<proteinExistence type="predicted"/>
<evidence type="ECO:0000313" key="2">
    <source>
        <dbReference type="EMBL" id="MCC2749156.1"/>
    </source>
</evidence>
<protein>
    <submittedName>
        <fullName evidence="2">Alpha-N-acetylglucosaminidase C-terminal domain-containing protein</fullName>
    </submittedName>
</protein>
<accession>A0AAW4WT54</accession>
<evidence type="ECO:0000259" key="1">
    <source>
        <dbReference type="Pfam" id="PF12972"/>
    </source>
</evidence>
<organism evidence="2 3">
    <name type="scientific">Agathobacter rectalis</name>
    <dbReference type="NCBI Taxonomy" id="39491"/>
    <lineage>
        <taxon>Bacteria</taxon>
        <taxon>Bacillati</taxon>
        <taxon>Bacillota</taxon>
        <taxon>Clostridia</taxon>
        <taxon>Lachnospirales</taxon>
        <taxon>Lachnospiraceae</taxon>
        <taxon>Agathobacter</taxon>
    </lineage>
</organism>
<comment type="caution">
    <text evidence="2">The sequence shown here is derived from an EMBL/GenBank/DDBJ whole genome shotgun (WGS) entry which is preliminary data.</text>
</comment>
<reference evidence="2" key="1">
    <citation type="submission" date="2021-10" db="EMBL/GenBank/DDBJ databases">
        <title>Collection of gut derived symbiotic bacterial strains cultured from healthy donors.</title>
        <authorList>
            <person name="Lin H."/>
            <person name="Littmann E."/>
            <person name="Claire K."/>
            <person name="Pamer E."/>
        </authorList>
    </citation>
    <scope>NUCLEOTIDE SEQUENCE</scope>
    <source>
        <strain evidence="2">MSK.22.92</strain>
    </source>
</reference>
<dbReference type="InterPro" id="IPR024732">
    <property type="entry name" value="NAGLU_C"/>
</dbReference>
<gene>
    <name evidence="2" type="ORF">LK487_19485</name>
</gene>
<evidence type="ECO:0000313" key="3">
    <source>
        <dbReference type="Proteomes" id="UP001197847"/>
    </source>
</evidence>
<name>A0AAW4WT54_9FIRM</name>
<dbReference type="Gene3D" id="1.20.120.670">
    <property type="entry name" value="N-acetyl-b-d-glucoasminidase"/>
    <property type="match status" value="1"/>
</dbReference>
<dbReference type="AlphaFoldDB" id="A0AAW4WT54"/>
<sequence length="61" mass="6847">MIEAARLMVSVADKYQGNNNFEFELVDVLRQALAEKGRLMQKVVTAAFRAGDKQVFELASQ</sequence>
<dbReference type="Pfam" id="PF12972">
    <property type="entry name" value="NAGLU_C"/>
    <property type="match status" value="1"/>
</dbReference>
<dbReference type="Proteomes" id="UP001197847">
    <property type="component" value="Unassembled WGS sequence"/>
</dbReference>
<feature type="domain" description="Alpha-N-acetylglucosaminidase C-terminal" evidence="1">
    <location>
        <begin position="1"/>
        <end position="60"/>
    </location>
</feature>
<feature type="non-terminal residue" evidence="2">
    <location>
        <position position="61"/>
    </location>
</feature>
<dbReference type="EMBL" id="JAJFBX010000624">
    <property type="protein sequence ID" value="MCC2749156.1"/>
    <property type="molecule type" value="Genomic_DNA"/>
</dbReference>